<gene>
    <name evidence="2" type="ORF">Asru_0264_08</name>
</gene>
<evidence type="ECO:0000259" key="1">
    <source>
        <dbReference type="PROSITE" id="PS51332"/>
    </source>
</evidence>
<dbReference type="PROSITE" id="PS51332">
    <property type="entry name" value="B12_BINDING"/>
    <property type="match status" value="1"/>
</dbReference>
<reference evidence="2 3" key="1">
    <citation type="submission" date="2012-11" db="EMBL/GenBank/DDBJ databases">
        <title>Whole genome sequence of Acidisphaera rubrifaciens HS-AP3.</title>
        <authorList>
            <person name="Azuma Y."/>
            <person name="Higashiura N."/>
            <person name="Hirakawa H."/>
            <person name="Matsushita K."/>
        </authorList>
    </citation>
    <scope>NUCLEOTIDE SEQUENCE [LARGE SCALE GENOMIC DNA]</scope>
    <source>
        <strain evidence="2 3">HS-AP3</strain>
    </source>
</reference>
<name>A0A0D6P7D4_9PROT</name>
<comment type="caution">
    <text evidence="2">The sequence shown here is derived from an EMBL/GenBank/DDBJ whole genome shotgun (WGS) entry which is preliminary data.</text>
</comment>
<dbReference type="Proteomes" id="UP000032680">
    <property type="component" value="Unassembled WGS sequence"/>
</dbReference>
<feature type="domain" description="B12-binding" evidence="1">
    <location>
        <begin position="89"/>
        <end position="218"/>
    </location>
</feature>
<dbReference type="OrthoDB" id="5498228at2"/>
<sequence>MDVEHLAGLVIAHEPAYVVSFVETLWNRGVTLETLYLDLLAPTARRLGDMWCEDLCDFTQVTMGLWCLHQVLHAFSHAFQAEEKQPQNGWRILLAPAPGEQHTFGLGMVAEFFRRDGWQVEAGMQATAAELADLVRRQWFSVVGLSVGGEVKLEAIGNCVRQVREASRNPTLGVLLGGPLLLDRPELARLVGADATATDARHATRQAARLVTLLGMAG</sequence>
<keyword evidence="3" id="KW-1185">Reference proteome</keyword>
<organism evidence="2 3">
    <name type="scientific">Acidisphaera rubrifaciens HS-AP3</name>
    <dbReference type="NCBI Taxonomy" id="1231350"/>
    <lineage>
        <taxon>Bacteria</taxon>
        <taxon>Pseudomonadati</taxon>
        <taxon>Pseudomonadota</taxon>
        <taxon>Alphaproteobacteria</taxon>
        <taxon>Acetobacterales</taxon>
        <taxon>Acetobacteraceae</taxon>
        <taxon>Acidisphaera</taxon>
    </lineage>
</organism>
<dbReference type="InterPro" id="IPR036724">
    <property type="entry name" value="Cobalamin-bd_sf"/>
</dbReference>
<dbReference type="AlphaFoldDB" id="A0A0D6P7D4"/>
<dbReference type="Gene3D" id="3.40.50.280">
    <property type="entry name" value="Cobalamin-binding domain"/>
    <property type="match status" value="1"/>
</dbReference>
<evidence type="ECO:0000313" key="2">
    <source>
        <dbReference type="EMBL" id="GAN77251.1"/>
    </source>
</evidence>
<dbReference type="EMBL" id="BANB01000264">
    <property type="protein sequence ID" value="GAN77251.1"/>
    <property type="molecule type" value="Genomic_DNA"/>
</dbReference>
<proteinExistence type="predicted"/>
<dbReference type="GO" id="GO:0031419">
    <property type="term" value="F:cobalamin binding"/>
    <property type="evidence" value="ECO:0007669"/>
    <property type="project" value="InterPro"/>
</dbReference>
<protein>
    <submittedName>
        <fullName evidence="2">AerR gene product</fullName>
    </submittedName>
</protein>
<dbReference type="InterPro" id="IPR006158">
    <property type="entry name" value="Cobalamin-bd"/>
</dbReference>
<dbReference type="SUPFAM" id="SSF52242">
    <property type="entry name" value="Cobalamin (vitamin B12)-binding domain"/>
    <property type="match status" value="1"/>
</dbReference>
<accession>A0A0D6P7D4</accession>
<dbReference type="RefSeq" id="WP_052945189.1">
    <property type="nucleotide sequence ID" value="NZ_BANB01000264.1"/>
</dbReference>
<evidence type="ECO:0000313" key="3">
    <source>
        <dbReference type="Proteomes" id="UP000032680"/>
    </source>
</evidence>
<dbReference type="GO" id="GO:0046872">
    <property type="term" value="F:metal ion binding"/>
    <property type="evidence" value="ECO:0007669"/>
    <property type="project" value="InterPro"/>
</dbReference>
<dbReference type="Pfam" id="PF02310">
    <property type="entry name" value="B12-binding"/>
    <property type="match status" value="1"/>
</dbReference>